<evidence type="ECO:0000256" key="1">
    <source>
        <dbReference type="ARBA" id="ARBA00004141"/>
    </source>
</evidence>
<evidence type="ECO:0000256" key="3">
    <source>
        <dbReference type="ARBA" id="ARBA00022989"/>
    </source>
</evidence>
<dbReference type="PANTHER" id="PTHR37306">
    <property type="entry name" value="COLICIN V PRODUCTION PROTEIN"/>
    <property type="match status" value="1"/>
</dbReference>
<dbReference type="InterPro" id="IPR003825">
    <property type="entry name" value="Colicin-V_CvpA"/>
</dbReference>
<proteinExistence type="predicted"/>
<evidence type="ECO:0000256" key="4">
    <source>
        <dbReference type="ARBA" id="ARBA00023136"/>
    </source>
</evidence>
<comment type="caution">
    <text evidence="6">The sequence shown here is derived from an EMBL/GenBank/DDBJ whole genome shotgun (WGS) entry which is preliminary data.</text>
</comment>
<dbReference type="Pfam" id="PF02674">
    <property type="entry name" value="Colicin_V"/>
    <property type="match status" value="1"/>
</dbReference>
<keyword evidence="7" id="KW-1185">Reference proteome</keyword>
<dbReference type="RefSeq" id="WP_171595809.1">
    <property type="nucleotide sequence ID" value="NZ_RZNH01000019.1"/>
</dbReference>
<keyword evidence="2 5" id="KW-0812">Transmembrane</keyword>
<comment type="subcellular location">
    <subcellularLocation>
        <location evidence="1">Membrane</location>
        <topology evidence="1">Multi-pass membrane protein</topology>
    </subcellularLocation>
</comment>
<dbReference type="Proteomes" id="UP000732105">
    <property type="component" value="Unassembled WGS sequence"/>
</dbReference>
<evidence type="ECO:0000313" key="7">
    <source>
        <dbReference type="Proteomes" id="UP000732105"/>
    </source>
</evidence>
<evidence type="ECO:0000256" key="2">
    <source>
        <dbReference type="ARBA" id="ARBA00022692"/>
    </source>
</evidence>
<organism evidence="6 7">
    <name type="scientific">Marinifilum caeruleilacunae</name>
    <dbReference type="NCBI Taxonomy" id="2499076"/>
    <lineage>
        <taxon>Bacteria</taxon>
        <taxon>Pseudomonadati</taxon>
        <taxon>Bacteroidota</taxon>
        <taxon>Bacteroidia</taxon>
        <taxon>Marinilabiliales</taxon>
        <taxon>Marinifilaceae</taxon>
    </lineage>
</organism>
<feature type="transmembrane region" description="Helical" evidence="5">
    <location>
        <begin position="62"/>
        <end position="82"/>
    </location>
</feature>
<evidence type="ECO:0000313" key="6">
    <source>
        <dbReference type="EMBL" id="NOU60538.1"/>
    </source>
</evidence>
<dbReference type="EMBL" id="RZNH01000019">
    <property type="protein sequence ID" value="NOU60538.1"/>
    <property type="molecule type" value="Genomic_DNA"/>
</dbReference>
<gene>
    <name evidence="6" type="ORF">ELS83_11965</name>
</gene>
<dbReference type="PANTHER" id="PTHR37306:SF1">
    <property type="entry name" value="COLICIN V PRODUCTION PROTEIN"/>
    <property type="match status" value="1"/>
</dbReference>
<reference evidence="6 7" key="1">
    <citation type="submission" date="2018-12" db="EMBL/GenBank/DDBJ databases">
        <title>Marinifilum JC070 sp. nov., a marine bacterium isolated from Yongle Blue Hole in the South China Sea.</title>
        <authorList>
            <person name="Fu T."/>
        </authorList>
    </citation>
    <scope>NUCLEOTIDE SEQUENCE [LARGE SCALE GENOMIC DNA]</scope>
    <source>
        <strain evidence="6 7">JC070</strain>
    </source>
</reference>
<protein>
    <submittedName>
        <fullName evidence="6">CvpA family protein</fullName>
    </submittedName>
</protein>
<sequence>MNILDILIGIPLVWAIYKGFTKGLIIEVTTLLALILGIYGAIHFSDFTAEFIRNRFEYDSNYMGIMAFIITFILIVIVLNVLGKMLNSLVEAVALGMINRLFGAVFGLIKGVIILSILIYFVNFLDKKLDFISQEKKEESLLYEPMVIISETLFDIFNADLGDTTDKIKEKVEKQLPVEV</sequence>
<evidence type="ECO:0000256" key="5">
    <source>
        <dbReference type="SAM" id="Phobius"/>
    </source>
</evidence>
<keyword evidence="4 5" id="KW-0472">Membrane</keyword>
<keyword evidence="3 5" id="KW-1133">Transmembrane helix</keyword>
<feature type="transmembrane region" description="Helical" evidence="5">
    <location>
        <begin position="102"/>
        <end position="122"/>
    </location>
</feature>
<accession>A0ABX1WWN8</accession>
<feature type="transmembrane region" description="Helical" evidence="5">
    <location>
        <begin position="20"/>
        <end position="42"/>
    </location>
</feature>
<name>A0ABX1WWN8_9BACT</name>